<dbReference type="VEuPathDB" id="FungiDB:BD410DRAFT_143902"/>
<protein>
    <submittedName>
        <fullName evidence="1">Uncharacterized protein</fullName>
    </submittedName>
</protein>
<keyword evidence="2" id="KW-1185">Reference proteome</keyword>
<dbReference type="AlphaFoldDB" id="A0A4Y7Q7M8"/>
<organism evidence="1 2">
    <name type="scientific">Rickenella mellea</name>
    <dbReference type="NCBI Taxonomy" id="50990"/>
    <lineage>
        <taxon>Eukaryota</taxon>
        <taxon>Fungi</taxon>
        <taxon>Dikarya</taxon>
        <taxon>Basidiomycota</taxon>
        <taxon>Agaricomycotina</taxon>
        <taxon>Agaricomycetes</taxon>
        <taxon>Hymenochaetales</taxon>
        <taxon>Rickenellaceae</taxon>
        <taxon>Rickenella</taxon>
    </lineage>
</organism>
<sequence length="166" mass="19208">MSRLPCIIQRFPSTVVPVWQWHPQLHNRPRYDPLTHPGQHPKIRSHCYRVSSSPSRPLPTSTTPRSAYISAFCHVLNCITHTTPHPCIRIHSFTLFCVKIYHAHCSLTHEYFPLPPRRSVYCSSVMSTIPHPSQSSIVHYSLYSHWRTNGRFKLQNTNIRSLCKAG</sequence>
<name>A0A4Y7Q7M8_9AGAM</name>
<accession>A0A4Y7Q7M8</accession>
<dbReference type="EMBL" id="ML170169">
    <property type="protein sequence ID" value="TDL23653.1"/>
    <property type="molecule type" value="Genomic_DNA"/>
</dbReference>
<evidence type="ECO:0000313" key="2">
    <source>
        <dbReference type="Proteomes" id="UP000294933"/>
    </source>
</evidence>
<reference evidence="1 2" key="1">
    <citation type="submission" date="2018-06" db="EMBL/GenBank/DDBJ databases">
        <title>A transcriptomic atlas of mushroom development highlights an independent origin of complex multicellularity.</title>
        <authorList>
            <consortium name="DOE Joint Genome Institute"/>
            <person name="Krizsan K."/>
            <person name="Almasi E."/>
            <person name="Merenyi Z."/>
            <person name="Sahu N."/>
            <person name="Viragh M."/>
            <person name="Koszo T."/>
            <person name="Mondo S."/>
            <person name="Kiss B."/>
            <person name="Balint B."/>
            <person name="Kues U."/>
            <person name="Barry K."/>
            <person name="Hegedus J.C."/>
            <person name="Henrissat B."/>
            <person name="Johnson J."/>
            <person name="Lipzen A."/>
            <person name="Ohm R."/>
            <person name="Nagy I."/>
            <person name="Pangilinan J."/>
            <person name="Yan J."/>
            <person name="Xiong Y."/>
            <person name="Grigoriev I.V."/>
            <person name="Hibbett D.S."/>
            <person name="Nagy L.G."/>
        </authorList>
    </citation>
    <scope>NUCLEOTIDE SEQUENCE [LARGE SCALE GENOMIC DNA]</scope>
    <source>
        <strain evidence="1 2">SZMC22713</strain>
    </source>
</reference>
<dbReference type="Proteomes" id="UP000294933">
    <property type="component" value="Unassembled WGS sequence"/>
</dbReference>
<proteinExistence type="predicted"/>
<evidence type="ECO:0000313" key="1">
    <source>
        <dbReference type="EMBL" id="TDL23653.1"/>
    </source>
</evidence>
<gene>
    <name evidence="1" type="ORF">BD410DRAFT_143902</name>
</gene>